<evidence type="ECO:0000256" key="10">
    <source>
        <dbReference type="ARBA" id="ARBA00034808"/>
    </source>
</evidence>
<dbReference type="GO" id="GO:0003677">
    <property type="term" value="F:DNA binding"/>
    <property type="evidence" value="ECO:0007669"/>
    <property type="project" value="UniProtKB-KW"/>
</dbReference>
<dbReference type="EC" id="5.6.2.4" evidence="10"/>
<dbReference type="NCBIfam" id="TIGR00614">
    <property type="entry name" value="recQ_fam"/>
    <property type="match status" value="1"/>
</dbReference>
<dbReference type="SMART" id="SM00490">
    <property type="entry name" value="HELICc"/>
    <property type="match status" value="1"/>
</dbReference>
<dbReference type="GO" id="GO:0016787">
    <property type="term" value="F:hydrolase activity"/>
    <property type="evidence" value="ECO:0007669"/>
    <property type="project" value="UniProtKB-KW"/>
</dbReference>
<dbReference type="InterPro" id="IPR014001">
    <property type="entry name" value="Helicase_ATP-bd"/>
</dbReference>
<gene>
    <name evidence="15" type="primary">recQ2</name>
    <name evidence="15" type="ORF">GCM10010831_09160</name>
</gene>
<feature type="domain" description="Helicase ATP-binding" evidence="13">
    <location>
        <begin position="25"/>
        <end position="193"/>
    </location>
</feature>
<protein>
    <recommendedName>
        <fullName evidence="11">ATP-dependent DNA helicase RecQ</fullName>
        <ecNumber evidence="10">5.6.2.4</ecNumber>
    </recommendedName>
    <alternativeName>
        <fullName evidence="12">DNA 3'-5' helicase RecQ</fullName>
    </alternativeName>
</protein>
<dbReference type="InterPro" id="IPR032284">
    <property type="entry name" value="RecQ_Zn-bd"/>
</dbReference>
<sequence>MHNALSVLKKYWGFSSFRNSQSEIITHILKGKDVCAFLPTGGGKSICFQIPSLCKEGICIVISPLVALMQDQVNNLKNKGIPATFLKGGMSFRDVDHELDNCIYGKTKFLYISPERLQQEIVQERIKQMNVSLFAIDEAHCISQWGHDFRPSYRELTILKELKPETNIVALTATATKEVQADIIKQLELNKPVIKKESFKRENIALQILFEEDKRYKLLQLLKKCNQSTIVYVRSRLVTKEISFFLNKNGVTAIAYHGGMPHEERKLALQNWITEKANVVVATNAFGMGIDKANVRLVVHFHLPESLESYFQEVGRCGRDGSESTAVTLYNKSDFIRLKNQFIDVIPTLDEVISIYLKLTQFFKIAYGEGENETYGINLFQFCKKYQFHHHKVYQTLQILERLSILQLNSYFQQNTKVQFISHQRNIFEQLQNDSNESKISQILLRTYGGIFDNLTQIDINLLSETASFKKEEVISILKNLENKEFIRLDLQTKDLSITFSVPKENERTIFRHAKYIKRYKQQKLEKAKAVVNYIQKNTICKSMQLMQYFGEKELIKCGKCSVCIEAKTSKKDNRIANVAEFVLQSLKKEELSARSLINLDLYSKEEIIESIQKLLQIGKIELSQSNTYKIKKQ</sequence>
<keyword evidence="4" id="KW-0378">Hydrolase</keyword>
<evidence type="ECO:0000256" key="4">
    <source>
        <dbReference type="ARBA" id="ARBA00022801"/>
    </source>
</evidence>
<dbReference type="FunFam" id="3.40.50.300:FF:000296">
    <property type="entry name" value="ATP-dependent DNA helicase RecQ"/>
    <property type="match status" value="1"/>
</dbReference>
<keyword evidence="8" id="KW-0413">Isomerase</keyword>
<dbReference type="GO" id="GO:0043590">
    <property type="term" value="C:bacterial nucleoid"/>
    <property type="evidence" value="ECO:0007669"/>
    <property type="project" value="TreeGrafter"/>
</dbReference>
<accession>A0A916ZQW0</accession>
<dbReference type="GO" id="GO:0005524">
    <property type="term" value="F:ATP binding"/>
    <property type="evidence" value="ECO:0007669"/>
    <property type="project" value="UniProtKB-KW"/>
</dbReference>
<dbReference type="Pfam" id="PF00271">
    <property type="entry name" value="Helicase_C"/>
    <property type="match status" value="1"/>
</dbReference>
<evidence type="ECO:0000313" key="15">
    <source>
        <dbReference type="EMBL" id="GGE09785.1"/>
    </source>
</evidence>
<dbReference type="EMBL" id="BMGL01000004">
    <property type="protein sequence ID" value="GGE09785.1"/>
    <property type="molecule type" value="Genomic_DNA"/>
</dbReference>
<comment type="caution">
    <text evidence="15">The sequence shown here is derived from an EMBL/GenBank/DDBJ whole genome shotgun (WGS) entry which is preliminary data.</text>
</comment>
<dbReference type="PROSITE" id="PS51194">
    <property type="entry name" value="HELICASE_CTER"/>
    <property type="match status" value="1"/>
</dbReference>
<keyword evidence="6" id="KW-0067">ATP-binding</keyword>
<keyword evidence="16" id="KW-1185">Reference proteome</keyword>
<dbReference type="GO" id="GO:0009378">
    <property type="term" value="F:four-way junction helicase activity"/>
    <property type="evidence" value="ECO:0007669"/>
    <property type="project" value="TreeGrafter"/>
</dbReference>
<reference evidence="15 16" key="1">
    <citation type="journal article" date="2014" name="Int. J. Syst. Evol. Microbiol.">
        <title>Complete genome sequence of Corynebacterium casei LMG S-19264T (=DSM 44701T), isolated from a smear-ripened cheese.</title>
        <authorList>
            <consortium name="US DOE Joint Genome Institute (JGI-PGF)"/>
            <person name="Walter F."/>
            <person name="Albersmeier A."/>
            <person name="Kalinowski J."/>
            <person name="Ruckert C."/>
        </authorList>
    </citation>
    <scope>NUCLEOTIDE SEQUENCE [LARGE SCALE GENOMIC DNA]</scope>
    <source>
        <strain evidence="15 16">CGMCC 1.12925</strain>
    </source>
</reference>
<dbReference type="GO" id="GO:0006281">
    <property type="term" value="P:DNA repair"/>
    <property type="evidence" value="ECO:0007669"/>
    <property type="project" value="TreeGrafter"/>
</dbReference>
<dbReference type="GO" id="GO:0043138">
    <property type="term" value="F:3'-5' DNA helicase activity"/>
    <property type="evidence" value="ECO:0007669"/>
    <property type="project" value="UniProtKB-EC"/>
</dbReference>
<dbReference type="Proteomes" id="UP000599688">
    <property type="component" value="Unassembled WGS sequence"/>
</dbReference>
<dbReference type="PANTHER" id="PTHR13710">
    <property type="entry name" value="DNA HELICASE RECQ FAMILY MEMBER"/>
    <property type="match status" value="1"/>
</dbReference>
<dbReference type="GO" id="GO:0005737">
    <property type="term" value="C:cytoplasm"/>
    <property type="evidence" value="ECO:0007669"/>
    <property type="project" value="TreeGrafter"/>
</dbReference>
<dbReference type="Pfam" id="PF00270">
    <property type="entry name" value="DEAD"/>
    <property type="match status" value="1"/>
</dbReference>
<evidence type="ECO:0000256" key="1">
    <source>
        <dbReference type="ARBA" id="ARBA00005446"/>
    </source>
</evidence>
<evidence type="ECO:0000256" key="12">
    <source>
        <dbReference type="ARBA" id="ARBA00044550"/>
    </source>
</evidence>
<organism evidence="15 16">
    <name type="scientific">Psychroflexus salis</name>
    <dbReference type="NCBI Taxonomy" id="1526574"/>
    <lineage>
        <taxon>Bacteria</taxon>
        <taxon>Pseudomonadati</taxon>
        <taxon>Bacteroidota</taxon>
        <taxon>Flavobacteriia</taxon>
        <taxon>Flavobacteriales</taxon>
        <taxon>Flavobacteriaceae</taxon>
        <taxon>Psychroflexus</taxon>
    </lineage>
</organism>
<evidence type="ECO:0000256" key="7">
    <source>
        <dbReference type="ARBA" id="ARBA00023125"/>
    </source>
</evidence>
<evidence type="ECO:0000256" key="9">
    <source>
        <dbReference type="ARBA" id="ARBA00034617"/>
    </source>
</evidence>
<proteinExistence type="inferred from homology"/>
<evidence type="ECO:0000256" key="6">
    <source>
        <dbReference type="ARBA" id="ARBA00022840"/>
    </source>
</evidence>
<evidence type="ECO:0000259" key="14">
    <source>
        <dbReference type="PROSITE" id="PS51194"/>
    </source>
</evidence>
<evidence type="ECO:0000313" key="16">
    <source>
        <dbReference type="Proteomes" id="UP000599688"/>
    </source>
</evidence>
<dbReference type="AlphaFoldDB" id="A0A916ZQW0"/>
<dbReference type="InterPro" id="IPR001650">
    <property type="entry name" value="Helicase_C-like"/>
</dbReference>
<comment type="catalytic activity">
    <reaction evidence="9">
        <text>Couples ATP hydrolysis with the unwinding of duplex DNA by translocating in the 3'-5' direction.</text>
        <dbReference type="EC" id="5.6.2.4"/>
    </reaction>
</comment>
<dbReference type="SMART" id="SM00487">
    <property type="entry name" value="DEXDc"/>
    <property type="match status" value="1"/>
</dbReference>
<keyword evidence="5 15" id="KW-0347">Helicase</keyword>
<evidence type="ECO:0000256" key="3">
    <source>
        <dbReference type="ARBA" id="ARBA00022741"/>
    </source>
</evidence>
<dbReference type="Gene3D" id="1.10.10.10">
    <property type="entry name" value="Winged helix-like DNA-binding domain superfamily/Winged helix DNA-binding domain"/>
    <property type="match status" value="1"/>
</dbReference>
<dbReference type="GO" id="GO:0030894">
    <property type="term" value="C:replisome"/>
    <property type="evidence" value="ECO:0007669"/>
    <property type="project" value="TreeGrafter"/>
</dbReference>
<feature type="domain" description="Helicase C-terminal" evidence="14">
    <location>
        <begin position="217"/>
        <end position="361"/>
    </location>
</feature>
<evidence type="ECO:0000256" key="5">
    <source>
        <dbReference type="ARBA" id="ARBA00022806"/>
    </source>
</evidence>
<dbReference type="InterPro" id="IPR027417">
    <property type="entry name" value="P-loop_NTPase"/>
</dbReference>
<dbReference type="PANTHER" id="PTHR13710:SF105">
    <property type="entry name" value="ATP-DEPENDENT DNA HELICASE Q1"/>
    <property type="match status" value="1"/>
</dbReference>
<keyword evidence="7" id="KW-0238">DNA-binding</keyword>
<evidence type="ECO:0000256" key="2">
    <source>
        <dbReference type="ARBA" id="ARBA00022723"/>
    </source>
</evidence>
<dbReference type="RefSeq" id="WP_188405628.1">
    <property type="nucleotide sequence ID" value="NZ_BMGL01000004.1"/>
</dbReference>
<dbReference type="Gene3D" id="3.40.50.300">
    <property type="entry name" value="P-loop containing nucleotide triphosphate hydrolases"/>
    <property type="match status" value="2"/>
</dbReference>
<dbReference type="CDD" id="cd17920">
    <property type="entry name" value="DEXHc_RecQ"/>
    <property type="match status" value="1"/>
</dbReference>
<keyword evidence="2" id="KW-0479">Metal-binding</keyword>
<evidence type="ECO:0000256" key="11">
    <source>
        <dbReference type="ARBA" id="ARBA00044535"/>
    </source>
</evidence>
<evidence type="ECO:0000259" key="13">
    <source>
        <dbReference type="PROSITE" id="PS51192"/>
    </source>
</evidence>
<dbReference type="GO" id="GO:0006310">
    <property type="term" value="P:DNA recombination"/>
    <property type="evidence" value="ECO:0007669"/>
    <property type="project" value="InterPro"/>
</dbReference>
<keyword evidence="3" id="KW-0547">Nucleotide-binding</keyword>
<dbReference type="Pfam" id="PF16124">
    <property type="entry name" value="RecQ_Zn_bind"/>
    <property type="match status" value="1"/>
</dbReference>
<name>A0A916ZQW0_9FLAO</name>
<comment type="similarity">
    <text evidence="1">Belongs to the helicase family. RecQ subfamily.</text>
</comment>
<dbReference type="InterPro" id="IPR004589">
    <property type="entry name" value="DNA_helicase_ATP-dep_RecQ"/>
</dbReference>
<evidence type="ECO:0000256" key="8">
    <source>
        <dbReference type="ARBA" id="ARBA00023235"/>
    </source>
</evidence>
<dbReference type="PROSITE" id="PS51192">
    <property type="entry name" value="HELICASE_ATP_BIND_1"/>
    <property type="match status" value="1"/>
</dbReference>
<dbReference type="GO" id="GO:0046872">
    <property type="term" value="F:metal ion binding"/>
    <property type="evidence" value="ECO:0007669"/>
    <property type="project" value="UniProtKB-KW"/>
</dbReference>
<dbReference type="InterPro" id="IPR036388">
    <property type="entry name" value="WH-like_DNA-bd_sf"/>
</dbReference>
<dbReference type="InterPro" id="IPR011545">
    <property type="entry name" value="DEAD/DEAH_box_helicase_dom"/>
</dbReference>
<dbReference type="SUPFAM" id="SSF52540">
    <property type="entry name" value="P-loop containing nucleoside triphosphate hydrolases"/>
    <property type="match status" value="1"/>
</dbReference>